<dbReference type="InterPro" id="IPR012000">
    <property type="entry name" value="Thiamin_PyroP_enz_cen_dom"/>
</dbReference>
<dbReference type="GO" id="GO:0030976">
    <property type="term" value="F:thiamine pyrophosphate binding"/>
    <property type="evidence" value="ECO:0007669"/>
    <property type="project" value="InterPro"/>
</dbReference>
<dbReference type="GO" id="GO:0009099">
    <property type="term" value="P:L-valine biosynthetic process"/>
    <property type="evidence" value="ECO:0007669"/>
    <property type="project" value="TreeGrafter"/>
</dbReference>
<dbReference type="InterPro" id="IPR011766">
    <property type="entry name" value="TPP_enzyme_TPP-bd"/>
</dbReference>
<evidence type="ECO:0000313" key="8">
    <source>
        <dbReference type="EMBL" id="PZG37121.1"/>
    </source>
</evidence>
<dbReference type="Pfam" id="PF02776">
    <property type="entry name" value="TPP_enzyme_N"/>
    <property type="match status" value="1"/>
</dbReference>
<evidence type="ECO:0000259" key="6">
    <source>
        <dbReference type="Pfam" id="PF02775"/>
    </source>
</evidence>
<sequence length="527" mass="55794">MRCGEAIVATLRHYGADTVFGIPGVHTLEYFRGLARQDVGVVLPRHEQGAAFMADGYARATGRPAVCCVITGPGVTNAATGIGQAYADSVPMLVLASVTRLDTLGRGRGHLHESKDQRGIVEPITGLALSARSVAELPELLARAWGALTSGRPRPVYVEVPIDLLAEEVGDGWTPLPPVIEADPREDVTEAATLLAGAERPAIIVGGGARKAAAELRELSKRLAAPVLTTVAGRGTVPDDGPLSTGRVLQRAAVREWLAERDVVLAVGTELSSTDINVDTLPLRGRLIRIDVDPLHLPGDYPDALCLRGDARQLTGKLLTLLPGRHPDTSTTEQEVKELRALAEAAAPPYRPWHRTVLEAIFAGLPPDVRVFSDMTQLAYTATQVVPMREPGRWNHPSGFGTLGYAVPAAIGALVADPDRPVVALAGDGGILYTGQEIITAAELGLPLIVLLWNNQALGQIRDDMIARGIEPIAVTPRTPDFAALATAMGAAVERPATVADITPAVRRAVERGGPVLVQLDEEVLRA</sequence>
<evidence type="ECO:0000256" key="1">
    <source>
        <dbReference type="ARBA" id="ARBA00001964"/>
    </source>
</evidence>
<dbReference type="GO" id="GO:0003984">
    <property type="term" value="F:acetolactate synthase activity"/>
    <property type="evidence" value="ECO:0007669"/>
    <property type="project" value="TreeGrafter"/>
</dbReference>
<feature type="domain" description="Thiamine pyrophosphate enzyme N-terminal TPP-binding" evidence="7">
    <location>
        <begin position="1"/>
        <end position="117"/>
    </location>
</feature>
<feature type="domain" description="Thiamine pyrophosphate enzyme TPP-binding" evidence="6">
    <location>
        <begin position="374"/>
        <end position="519"/>
    </location>
</feature>
<evidence type="ECO:0000313" key="9">
    <source>
        <dbReference type="Proteomes" id="UP000248544"/>
    </source>
</evidence>
<comment type="similarity">
    <text evidence="2 4">Belongs to the TPP enzyme family.</text>
</comment>
<dbReference type="GO" id="GO:0009097">
    <property type="term" value="P:isoleucine biosynthetic process"/>
    <property type="evidence" value="ECO:0007669"/>
    <property type="project" value="TreeGrafter"/>
</dbReference>
<evidence type="ECO:0000259" key="7">
    <source>
        <dbReference type="Pfam" id="PF02776"/>
    </source>
</evidence>
<dbReference type="Pfam" id="PF00205">
    <property type="entry name" value="TPP_enzyme_M"/>
    <property type="match status" value="1"/>
</dbReference>
<gene>
    <name evidence="8" type="ORF">C1I98_25870</name>
</gene>
<dbReference type="Proteomes" id="UP000248544">
    <property type="component" value="Unassembled WGS sequence"/>
</dbReference>
<dbReference type="InterPro" id="IPR029061">
    <property type="entry name" value="THDP-binding"/>
</dbReference>
<evidence type="ECO:0000256" key="3">
    <source>
        <dbReference type="ARBA" id="ARBA00023052"/>
    </source>
</evidence>
<comment type="caution">
    <text evidence="8">The sequence shown here is derived from an EMBL/GenBank/DDBJ whole genome shotgun (WGS) entry which is preliminary data.</text>
</comment>
<dbReference type="EMBL" id="POUA01000241">
    <property type="protein sequence ID" value="PZG37121.1"/>
    <property type="molecule type" value="Genomic_DNA"/>
</dbReference>
<evidence type="ECO:0000256" key="4">
    <source>
        <dbReference type="RuleBase" id="RU362132"/>
    </source>
</evidence>
<evidence type="ECO:0000256" key="2">
    <source>
        <dbReference type="ARBA" id="ARBA00007812"/>
    </source>
</evidence>
<dbReference type="SUPFAM" id="SSF52518">
    <property type="entry name" value="Thiamin diphosphate-binding fold (THDP-binding)"/>
    <property type="match status" value="2"/>
</dbReference>
<dbReference type="RefSeq" id="WP_111170037.1">
    <property type="nucleotide sequence ID" value="NZ_POUA01000241.1"/>
</dbReference>
<proteinExistence type="inferred from homology"/>
<protein>
    <submittedName>
        <fullName evidence="8">Decarboxylase</fullName>
    </submittedName>
</protein>
<reference evidence="8 9" key="1">
    <citation type="submission" date="2018-01" db="EMBL/GenBank/DDBJ databases">
        <title>Draft genome sequence of Sphaerisporangium sp. 7K107.</title>
        <authorList>
            <person name="Sahin N."/>
            <person name="Saygin H."/>
            <person name="Ay H."/>
        </authorList>
    </citation>
    <scope>NUCLEOTIDE SEQUENCE [LARGE SCALE GENOMIC DNA]</scope>
    <source>
        <strain evidence="8 9">7K107</strain>
    </source>
</reference>
<dbReference type="PROSITE" id="PS00187">
    <property type="entry name" value="TPP_ENZYMES"/>
    <property type="match status" value="1"/>
</dbReference>
<dbReference type="GO" id="GO:0000287">
    <property type="term" value="F:magnesium ion binding"/>
    <property type="evidence" value="ECO:0007669"/>
    <property type="project" value="InterPro"/>
</dbReference>
<name>A0A2W2FMY0_9ACTN</name>
<dbReference type="PANTHER" id="PTHR18968">
    <property type="entry name" value="THIAMINE PYROPHOSPHATE ENZYMES"/>
    <property type="match status" value="1"/>
</dbReference>
<organism evidence="8 9">
    <name type="scientific">Spongiactinospora gelatinilytica</name>
    <dbReference type="NCBI Taxonomy" id="2666298"/>
    <lineage>
        <taxon>Bacteria</taxon>
        <taxon>Bacillati</taxon>
        <taxon>Actinomycetota</taxon>
        <taxon>Actinomycetes</taxon>
        <taxon>Streptosporangiales</taxon>
        <taxon>Streptosporangiaceae</taxon>
        <taxon>Spongiactinospora</taxon>
    </lineage>
</organism>
<evidence type="ECO:0000259" key="5">
    <source>
        <dbReference type="Pfam" id="PF00205"/>
    </source>
</evidence>
<keyword evidence="9" id="KW-1185">Reference proteome</keyword>
<dbReference type="Gene3D" id="3.40.50.1220">
    <property type="entry name" value="TPP-binding domain"/>
    <property type="match status" value="1"/>
</dbReference>
<dbReference type="Pfam" id="PF02775">
    <property type="entry name" value="TPP_enzyme_C"/>
    <property type="match status" value="1"/>
</dbReference>
<dbReference type="NCBIfam" id="NF005712">
    <property type="entry name" value="PRK07524.1"/>
    <property type="match status" value="1"/>
</dbReference>
<dbReference type="GO" id="GO:0005948">
    <property type="term" value="C:acetolactate synthase complex"/>
    <property type="evidence" value="ECO:0007669"/>
    <property type="project" value="TreeGrafter"/>
</dbReference>
<dbReference type="GO" id="GO:0050660">
    <property type="term" value="F:flavin adenine dinucleotide binding"/>
    <property type="evidence" value="ECO:0007669"/>
    <property type="project" value="TreeGrafter"/>
</dbReference>
<dbReference type="PANTHER" id="PTHR18968:SF13">
    <property type="entry name" value="ACETOLACTATE SYNTHASE CATALYTIC SUBUNIT, MITOCHONDRIAL"/>
    <property type="match status" value="1"/>
</dbReference>
<keyword evidence="3 4" id="KW-0786">Thiamine pyrophosphate</keyword>
<dbReference type="InterPro" id="IPR029035">
    <property type="entry name" value="DHS-like_NAD/FAD-binding_dom"/>
</dbReference>
<dbReference type="CDD" id="cd07035">
    <property type="entry name" value="TPP_PYR_POX_like"/>
    <property type="match status" value="1"/>
</dbReference>
<dbReference type="InterPro" id="IPR000399">
    <property type="entry name" value="TPP-bd_CS"/>
</dbReference>
<feature type="domain" description="Thiamine pyrophosphate enzyme central" evidence="5">
    <location>
        <begin position="188"/>
        <end position="315"/>
    </location>
</feature>
<dbReference type="AlphaFoldDB" id="A0A2W2FMY0"/>
<comment type="cofactor">
    <cofactor evidence="1">
        <name>thiamine diphosphate</name>
        <dbReference type="ChEBI" id="CHEBI:58937"/>
    </cofactor>
</comment>
<dbReference type="InterPro" id="IPR045229">
    <property type="entry name" value="TPP_enz"/>
</dbReference>
<accession>A0A2W2FMY0</accession>
<dbReference type="SUPFAM" id="SSF52467">
    <property type="entry name" value="DHS-like NAD/FAD-binding domain"/>
    <property type="match status" value="1"/>
</dbReference>
<dbReference type="Gene3D" id="3.40.50.970">
    <property type="match status" value="2"/>
</dbReference>
<dbReference type="FunFam" id="3.40.50.970:FF:000007">
    <property type="entry name" value="Acetolactate synthase"/>
    <property type="match status" value="1"/>
</dbReference>
<dbReference type="InterPro" id="IPR012001">
    <property type="entry name" value="Thiamin_PyroP_enz_TPP-bd_dom"/>
</dbReference>
<dbReference type="CDD" id="cd00568">
    <property type="entry name" value="TPP_enzymes"/>
    <property type="match status" value="1"/>
</dbReference>